<comment type="caution">
    <text evidence="2">The sequence shown here is derived from an EMBL/GenBank/DDBJ whole genome shotgun (WGS) entry which is preliminary data.</text>
</comment>
<evidence type="ECO:0000259" key="1">
    <source>
        <dbReference type="Pfam" id="PF13304"/>
    </source>
</evidence>
<proteinExistence type="predicted"/>
<organism evidence="2 3">
    <name type="scientific">Dyella nitratireducens</name>
    <dbReference type="NCBI Taxonomy" id="1849580"/>
    <lineage>
        <taxon>Bacteria</taxon>
        <taxon>Pseudomonadati</taxon>
        <taxon>Pseudomonadota</taxon>
        <taxon>Gammaproteobacteria</taxon>
        <taxon>Lysobacterales</taxon>
        <taxon>Rhodanobacteraceae</taxon>
        <taxon>Dyella</taxon>
    </lineage>
</organism>
<dbReference type="InterPro" id="IPR014555">
    <property type="entry name" value="RecF-like"/>
</dbReference>
<dbReference type="Pfam" id="PF13304">
    <property type="entry name" value="AAA_21"/>
    <property type="match status" value="1"/>
</dbReference>
<gene>
    <name evidence="2" type="ORF">GCM10010981_15540</name>
</gene>
<dbReference type="EMBL" id="BMJA01000001">
    <property type="protein sequence ID" value="GGA27680.1"/>
    <property type="molecule type" value="Genomic_DNA"/>
</dbReference>
<dbReference type="SUPFAM" id="SSF52540">
    <property type="entry name" value="P-loop containing nucleoside triphosphate hydrolases"/>
    <property type="match status" value="1"/>
</dbReference>
<reference evidence="3" key="1">
    <citation type="journal article" date="2019" name="Int. J. Syst. Evol. Microbiol.">
        <title>The Global Catalogue of Microorganisms (GCM) 10K type strain sequencing project: providing services to taxonomists for standard genome sequencing and annotation.</title>
        <authorList>
            <consortium name="The Broad Institute Genomics Platform"/>
            <consortium name="The Broad Institute Genome Sequencing Center for Infectious Disease"/>
            <person name="Wu L."/>
            <person name="Ma J."/>
        </authorList>
    </citation>
    <scope>NUCLEOTIDE SEQUENCE [LARGE SCALE GENOMIC DNA]</scope>
    <source>
        <strain evidence="3">CGMCC 1.15439</strain>
    </source>
</reference>
<feature type="domain" description="ATPase AAA-type core" evidence="1">
    <location>
        <begin position="23"/>
        <end position="344"/>
    </location>
</feature>
<sequence>MLTTLAIANYRSLRSLTLPLGRLNLITGPNGSGKSNLYRALRLLAETAHGGVVNALAREGGLSSTLWAGPERISRRMLQGEVPVQGGPRLEPIALRLGFAGDDFGYAIDLGLPAPANAPTAFSLDPEIKREAIWAGPFLRPSNVLVDRQGSLAKVKDGRSWRVVAKHLNPFESMFTQLADPERAPEVLTMREAIRGWRFYDHFRSDRDAPARLAQLGTRTPVLSHDGSDLAAAWQTIREIGDGQALDEAVEDAFPGASVGVDISNDRFGLIFKQHGLLRPLSASELSDGTLRYLLWIAALHTPRPPSLMVLNEPETSLHPDLLPALARLIGQAASKSQLWVISHASRLIAALEDLPVCNTISLEKELSQTRIIGQRELDEPAWHWPER</sequence>
<evidence type="ECO:0000313" key="2">
    <source>
        <dbReference type="EMBL" id="GGA27680.1"/>
    </source>
</evidence>
<dbReference type="Proteomes" id="UP000620046">
    <property type="component" value="Unassembled WGS sequence"/>
</dbReference>
<dbReference type="PANTHER" id="PTHR32182:SF25">
    <property type="entry name" value="SLR1056 PROTEIN"/>
    <property type="match status" value="1"/>
</dbReference>
<dbReference type="RefSeq" id="WP_188793657.1">
    <property type="nucleotide sequence ID" value="NZ_BMJA01000001.1"/>
</dbReference>
<accession>A0ABQ1FSM6</accession>
<dbReference type="InterPro" id="IPR027417">
    <property type="entry name" value="P-loop_NTPase"/>
</dbReference>
<evidence type="ECO:0000313" key="3">
    <source>
        <dbReference type="Proteomes" id="UP000620046"/>
    </source>
</evidence>
<protein>
    <recommendedName>
        <fullName evidence="1">ATPase AAA-type core domain-containing protein</fullName>
    </recommendedName>
</protein>
<name>A0ABQ1FSM6_9GAMM</name>
<dbReference type="InterPro" id="IPR003959">
    <property type="entry name" value="ATPase_AAA_core"/>
</dbReference>
<dbReference type="Gene3D" id="3.40.50.300">
    <property type="entry name" value="P-loop containing nucleotide triphosphate hydrolases"/>
    <property type="match status" value="2"/>
</dbReference>
<keyword evidence="3" id="KW-1185">Reference proteome</keyword>
<dbReference type="PANTHER" id="PTHR32182">
    <property type="entry name" value="DNA REPLICATION AND REPAIR PROTEIN RECF"/>
    <property type="match status" value="1"/>
</dbReference>
<dbReference type="PIRSF" id="PIRSF029347">
    <property type="entry name" value="RecF"/>
    <property type="match status" value="1"/>
</dbReference>